<proteinExistence type="predicted"/>
<name>A0A0D8MYY4_PHOLE</name>
<keyword evidence="5" id="KW-1185">Reference proteome</keyword>
<gene>
    <name evidence="3" type="ORF">CTM89_05690</name>
    <name evidence="2" type="ORF">CTM94_08145</name>
</gene>
<evidence type="ECO:0000313" key="3">
    <source>
        <dbReference type="EMBL" id="PSV91953.1"/>
    </source>
</evidence>
<dbReference type="EMBL" id="PYOJ01000005">
    <property type="protein sequence ID" value="PSV91953.1"/>
    <property type="molecule type" value="Genomic_DNA"/>
</dbReference>
<keyword evidence="1" id="KW-0812">Transmembrane</keyword>
<feature type="transmembrane region" description="Helical" evidence="1">
    <location>
        <begin position="12"/>
        <end position="34"/>
    </location>
</feature>
<evidence type="ECO:0000256" key="1">
    <source>
        <dbReference type="SAM" id="Phobius"/>
    </source>
</evidence>
<evidence type="ECO:0000313" key="2">
    <source>
        <dbReference type="EMBL" id="PSV83628.1"/>
    </source>
</evidence>
<dbReference type="Proteomes" id="UP000241566">
    <property type="component" value="Unassembled WGS sequence"/>
</dbReference>
<organism evidence="3 4">
    <name type="scientific">Photobacterium leiognathi</name>
    <dbReference type="NCBI Taxonomy" id="553611"/>
    <lineage>
        <taxon>Bacteria</taxon>
        <taxon>Pseudomonadati</taxon>
        <taxon>Pseudomonadota</taxon>
        <taxon>Gammaproteobacteria</taxon>
        <taxon>Vibrionales</taxon>
        <taxon>Vibrionaceae</taxon>
        <taxon>Photobacterium</taxon>
    </lineage>
</organism>
<sequence length="70" mass="8232">MIRAYARLSKNYPLVHMFNILLVFSILILCTYQLLQNNKIEYAFGYIVALFPIFIFAKASTYKSKYLGDR</sequence>
<protein>
    <submittedName>
        <fullName evidence="3">Uncharacterized protein</fullName>
    </submittedName>
</protein>
<keyword evidence="1" id="KW-1133">Transmembrane helix</keyword>
<evidence type="ECO:0000313" key="5">
    <source>
        <dbReference type="Proteomes" id="UP000241566"/>
    </source>
</evidence>
<dbReference type="AlphaFoldDB" id="A0A0D8MYY4"/>
<reference evidence="3 4" key="1">
    <citation type="submission" date="2018-03" db="EMBL/GenBank/DDBJ databases">
        <title>Whole genome sequencing of Histamine producing bacteria.</title>
        <authorList>
            <person name="Butler K."/>
        </authorList>
    </citation>
    <scope>NUCLEOTIDE SEQUENCE [LARGE SCALE GENOMIC DNA]</scope>
    <source>
        <strain evidence="2 5">ATCC 25521</strain>
        <strain evidence="3 4">ATCC 33979</strain>
    </source>
</reference>
<accession>A0A0D8MYY4</accession>
<dbReference type="OrthoDB" id="5829139at2"/>
<dbReference type="EMBL" id="PYOI01000009">
    <property type="protein sequence ID" value="PSV83628.1"/>
    <property type="molecule type" value="Genomic_DNA"/>
</dbReference>
<dbReference type="Proteomes" id="UP000240410">
    <property type="component" value="Unassembled WGS sequence"/>
</dbReference>
<keyword evidence="1" id="KW-0472">Membrane</keyword>
<feature type="transmembrane region" description="Helical" evidence="1">
    <location>
        <begin position="40"/>
        <end position="57"/>
    </location>
</feature>
<evidence type="ECO:0000313" key="4">
    <source>
        <dbReference type="Proteomes" id="UP000240410"/>
    </source>
</evidence>
<comment type="caution">
    <text evidence="3">The sequence shown here is derived from an EMBL/GenBank/DDBJ whole genome shotgun (WGS) entry which is preliminary data.</text>
</comment>